<evidence type="ECO:0000256" key="3">
    <source>
        <dbReference type="ARBA" id="ARBA00022490"/>
    </source>
</evidence>
<reference evidence="6 7" key="1">
    <citation type="submission" date="2019-07" db="EMBL/GenBank/DDBJ databases">
        <title>Draft genome assembly of a fouling barnacle, Amphibalanus amphitrite (Darwin, 1854): The first reference genome for Thecostraca.</title>
        <authorList>
            <person name="Kim W."/>
        </authorList>
    </citation>
    <scope>NUCLEOTIDE SEQUENCE [LARGE SCALE GENOMIC DNA]</scope>
    <source>
        <strain evidence="6">SNU_AA5</strain>
        <tissue evidence="6">Soma without cirri and trophi</tissue>
    </source>
</reference>
<organism evidence="6 7">
    <name type="scientific">Amphibalanus amphitrite</name>
    <name type="common">Striped barnacle</name>
    <name type="synonym">Balanus amphitrite</name>
    <dbReference type="NCBI Taxonomy" id="1232801"/>
    <lineage>
        <taxon>Eukaryota</taxon>
        <taxon>Metazoa</taxon>
        <taxon>Ecdysozoa</taxon>
        <taxon>Arthropoda</taxon>
        <taxon>Crustacea</taxon>
        <taxon>Multicrustacea</taxon>
        <taxon>Cirripedia</taxon>
        <taxon>Thoracica</taxon>
        <taxon>Thoracicalcarea</taxon>
        <taxon>Balanomorpha</taxon>
        <taxon>Balanoidea</taxon>
        <taxon>Balanidae</taxon>
        <taxon>Amphibalaninae</taxon>
        <taxon>Amphibalanus</taxon>
    </lineage>
</organism>
<evidence type="ECO:0000313" key="7">
    <source>
        <dbReference type="Proteomes" id="UP000440578"/>
    </source>
</evidence>
<evidence type="ECO:0000256" key="4">
    <source>
        <dbReference type="ARBA" id="ARBA00023212"/>
    </source>
</evidence>
<proteinExistence type="inferred from homology"/>
<sequence length="156" mass="17276">MTQPVITAYLTMAKNTANHAFRKIDVDQYNEDLYREEEAGDAASTGPDEAQLQQLLSAGKNTDALQYVLQQAPAGSRSQAAKDAALQAVMRVLTAFRTADMEAAVRSLSPRPVRPAHESLLINWRRSRRSADPGSRSALCLQDWSWGRGRLLHGWP</sequence>
<name>A0A6A4UW79_AMPAM</name>
<dbReference type="AlphaFoldDB" id="A0A6A4UW79"/>
<accession>A0A6A4UW79</accession>
<dbReference type="OrthoDB" id="429520at2759"/>
<dbReference type="GO" id="GO:0030833">
    <property type="term" value="P:regulation of actin filament polymerization"/>
    <property type="evidence" value="ECO:0007669"/>
    <property type="project" value="InterPro"/>
</dbReference>
<dbReference type="Pfam" id="PF04699">
    <property type="entry name" value="P16-Arc"/>
    <property type="match status" value="1"/>
</dbReference>
<comment type="caution">
    <text evidence="6">The sequence shown here is derived from an EMBL/GenBank/DDBJ whole genome shotgun (WGS) entry which is preliminary data.</text>
</comment>
<dbReference type="GO" id="GO:0005885">
    <property type="term" value="C:Arp2/3 protein complex"/>
    <property type="evidence" value="ECO:0007669"/>
    <property type="project" value="InterPro"/>
</dbReference>
<keyword evidence="7" id="KW-1185">Reference proteome</keyword>
<protein>
    <recommendedName>
        <fullName evidence="5">Actin-related protein 2/3 complex subunit 5</fullName>
    </recommendedName>
</protein>
<evidence type="ECO:0000313" key="6">
    <source>
        <dbReference type="EMBL" id="KAF0286906.1"/>
    </source>
</evidence>
<evidence type="ECO:0000256" key="1">
    <source>
        <dbReference type="ARBA" id="ARBA00004245"/>
    </source>
</evidence>
<dbReference type="Proteomes" id="UP000440578">
    <property type="component" value="Unassembled WGS sequence"/>
</dbReference>
<evidence type="ECO:0000256" key="2">
    <source>
        <dbReference type="ARBA" id="ARBA00006084"/>
    </source>
</evidence>
<dbReference type="EMBL" id="VIIS01002223">
    <property type="protein sequence ID" value="KAF0286906.1"/>
    <property type="molecule type" value="Genomic_DNA"/>
</dbReference>
<comment type="similarity">
    <text evidence="2 5">Belongs to the ARPC5 family.</text>
</comment>
<dbReference type="InterPro" id="IPR036743">
    <property type="entry name" value="ARPC5_sf"/>
</dbReference>
<gene>
    <name evidence="6" type="primary">Arpc5</name>
    <name evidence="6" type="ORF">FJT64_014670</name>
</gene>
<dbReference type="GO" id="GO:0034314">
    <property type="term" value="P:Arp2/3 complex-mediated actin nucleation"/>
    <property type="evidence" value="ECO:0007669"/>
    <property type="project" value="InterPro"/>
</dbReference>
<comment type="subcellular location">
    <subcellularLocation>
        <location evidence="1">Cytoplasm</location>
        <location evidence="1">Cytoskeleton</location>
    </subcellularLocation>
</comment>
<keyword evidence="4 5" id="KW-0206">Cytoskeleton</keyword>
<evidence type="ECO:0000256" key="5">
    <source>
        <dbReference type="RuleBase" id="RU004301"/>
    </source>
</evidence>
<keyword evidence="3" id="KW-0963">Cytoplasm</keyword>
<dbReference type="PANTHER" id="PTHR12644">
    <property type="entry name" value="ARP2/3 COMPLEX 16 KD SUBUNIT P16-ARC"/>
    <property type="match status" value="1"/>
</dbReference>
<comment type="function">
    <text evidence="5">Functions as component of the Arp2/3 complex which is involved in regulation of actin polymerization and together with an activating nucleation-promoting factor (NPF) mediates the formation of branched actin networks. Arp2/3 complex plays a critical role in the control of cell morphogenesis via the modulation of cell polarity development.</text>
</comment>
<dbReference type="Gene3D" id="1.25.40.190">
    <property type="entry name" value="Actin-related protein 2/3 complex subunit 5"/>
    <property type="match status" value="1"/>
</dbReference>
<dbReference type="InterPro" id="IPR006789">
    <property type="entry name" value="ARPC5"/>
</dbReference>
<dbReference type="SUPFAM" id="SSF69103">
    <property type="entry name" value="Arp2/3 complex 16 kDa subunit ARPC5"/>
    <property type="match status" value="1"/>
</dbReference>